<dbReference type="SUPFAM" id="SSF53448">
    <property type="entry name" value="Nucleotide-diphospho-sugar transferases"/>
    <property type="match status" value="1"/>
</dbReference>
<dbReference type="AlphaFoldDB" id="A0A0G0RDL4"/>
<dbReference type="CDD" id="cd04186">
    <property type="entry name" value="GT_2_like_c"/>
    <property type="match status" value="1"/>
</dbReference>
<dbReference type="GO" id="GO:0016740">
    <property type="term" value="F:transferase activity"/>
    <property type="evidence" value="ECO:0007669"/>
    <property type="project" value="UniProtKB-KW"/>
</dbReference>
<name>A0A0G0RDL4_9BACT</name>
<dbReference type="InterPro" id="IPR001173">
    <property type="entry name" value="Glyco_trans_2-like"/>
</dbReference>
<dbReference type="Proteomes" id="UP000034246">
    <property type="component" value="Unassembled WGS sequence"/>
</dbReference>
<dbReference type="Gene3D" id="3.90.550.10">
    <property type="entry name" value="Spore Coat Polysaccharide Biosynthesis Protein SpsA, Chain A"/>
    <property type="match status" value="1"/>
</dbReference>
<dbReference type="STRING" id="1618550.UT39_C0003G0021"/>
<feature type="domain" description="Glycosyltransferase 2-like" evidence="1">
    <location>
        <begin position="10"/>
        <end position="148"/>
    </location>
</feature>
<dbReference type="PANTHER" id="PTHR43179:SF7">
    <property type="entry name" value="RHAMNOSYLTRANSFERASE WBBL"/>
    <property type="match status" value="1"/>
</dbReference>
<comment type="caution">
    <text evidence="2">The sequence shown here is derived from an EMBL/GenBank/DDBJ whole genome shotgun (WGS) entry which is preliminary data.</text>
</comment>
<gene>
    <name evidence="2" type="ORF">UT39_C0003G0021</name>
</gene>
<evidence type="ECO:0000259" key="1">
    <source>
        <dbReference type="Pfam" id="PF00535"/>
    </source>
</evidence>
<dbReference type="EMBL" id="LBWP01000003">
    <property type="protein sequence ID" value="KKR11752.1"/>
    <property type="molecule type" value="Genomic_DNA"/>
</dbReference>
<dbReference type="PANTHER" id="PTHR43179">
    <property type="entry name" value="RHAMNOSYLTRANSFERASE WBBL"/>
    <property type="match status" value="1"/>
</dbReference>
<proteinExistence type="predicted"/>
<dbReference type="InterPro" id="IPR029044">
    <property type="entry name" value="Nucleotide-diphossugar_trans"/>
</dbReference>
<accession>A0A0G0RDL4</accession>
<reference evidence="2 3" key="1">
    <citation type="journal article" date="2015" name="Nature">
        <title>rRNA introns, odd ribosomes, and small enigmatic genomes across a large radiation of phyla.</title>
        <authorList>
            <person name="Brown C.T."/>
            <person name="Hug L.A."/>
            <person name="Thomas B.C."/>
            <person name="Sharon I."/>
            <person name="Castelle C.J."/>
            <person name="Singh A."/>
            <person name="Wilkins M.J."/>
            <person name="Williams K.H."/>
            <person name="Banfield J.F."/>
        </authorList>
    </citation>
    <scope>NUCLEOTIDE SEQUENCE [LARGE SCALE GENOMIC DNA]</scope>
</reference>
<organism evidence="2 3">
    <name type="scientific">Candidatus Woesebacteria bacterium GW2011_GWA1_39_21</name>
    <dbReference type="NCBI Taxonomy" id="1618550"/>
    <lineage>
        <taxon>Bacteria</taxon>
        <taxon>Candidatus Woeseibacteriota</taxon>
    </lineage>
</organism>
<dbReference type="Pfam" id="PF00535">
    <property type="entry name" value="Glycos_transf_2"/>
    <property type="match status" value="1"/>
</dbReference>
<keyword evidence="2" id="KW-0808">Transferase</keyword>
<sequence length="309" mass="35603">MANKKNIMLSIIIVSFNTNKILKSCIDSVIKNSGNLKYEFVIVDNNSTDGSVAYLKRLSQYKNVKVVFNRTNVGYGGANNQGINRALGDYLLFLNSDTYFEKNILKKMVDYLKKHPHIGCISCMLKNSDGTIQGTGGYFPNLLGVFSWMLIQDFPFIDRLIKPFHPMKSRSFFKGTGFYLHEKELDWVTGAFMLMRKKAVNDTGLFDPHYFMYMEEVDYLFRMKKKGWKVLYKPDWSIVHLGGKSGSAGSGILLEFEGVKIFYKKHYPKWQYALLRVILKTGAFWRMCIFGLLKGKVDFTVYAKAFQQI</sequence>
<protein>
    <submittedName>
        <fullName evidence="2">Glycosyl transferase family 2</fullName>
    </submittedName>
</protein>
<evidence type="ECO:0000313" key="2">
    <source>
        <dbReference type="EMBL" id="KKR11752.1"/>
    </source>
</evidence>
<evidence type="ECO:0000313" key="3">
    <source>
        <dbReference type="Proteomes" id="UP000034246"/>
    </source>
</evidence>